<dbReference type="SUPFAM" id="SSF53098">
    <property type="entry name" value="Ribonuclease H-like"/>
    <property type="match status" value="1"/>
</dbReference>
<evidence type="ECO:0000256" key="16">
    <source>
        <dbReference type="ARBA" id="ARBA00049244"/>
    </source>
</evidence>
<evidence type="ECO:0000256" key="2">
    <source>
        <dbReference type="ARBA" id="ARBA00022664"/>
    </source>
</evidence>
<protein>
    <recommendedName>
        <fullName evidence="18">Integrase catalytic domain-containing protein</fullName>
    </recommendedName>
</protein>
<keyword evidence="3" id="KW-0548">Nucleotidyltransferase</keyword>
<dbReference type="InterPro" id="IPR013103">
    <property type="entry name" value="RVT_2"/>
</dbReference>
<dbReference type="GO" id="GO:0016787">
    <property type="term" value="F:hydrolase activity"/>
    <property type="evidence" value="ECO:0007669"/>
    <property type="project" value="UniProtKB-KW"/>
</dbReference>
<evidence type="ECO:0000256" key="4">
    <source>
        <dbReference type="ARBA" id="ARBA00022722"/>
    </source>
</evidence>
<evidence type="ECO:0000256" key="8">
    <source>
        <dbReference type="ARBA" id="ARBA00022842"/>
    </source>
</evidence>
<keyword evidence="13" id="KW-0233">DNA recombination</keyword>
<dbReference type="GO" id="GO:0003964">
    <property type="term" value="F:RNA-directed DNA polymerase activity"/>
    <property type="evidence" value="ECO:0007669"/>
    <property type="project" value="UniProtKB-KW"/>
</dbReference>
<organism evidence="19 20">
    <name type="scientific">Austropuccinia psidii MF-1</name>
    <dbReference type="NCBI Taxonomy" id="1389203"/>
    <lineage>
        <taxon>Eukaryota</taxon>
        <taxon>Fungi</taxon>
        <taxon>Dikarya</taxon>
        <taxon>Basidiomycota</taxon>
        <taxon>Pucciniomycotina</taxon>
        <taxon>Pucciniomycetes</taxon>
        <taxon>Pucciniales</taxon>
        <taxon>Sphaerophragmiaceae</taxon>
        <taxon>Austropuccinia</taxon>
    </lineage>
</organism>
<evidence type="ECO:0000256" key="9">
    <source>
        <dbReference type="ARBA" id="ARBA00022884"/>
    </source>
</evidence>
<dbReference type="EMBL" id="AVOT02043488">
    <property type="protein sequence ID" value="MBW0538921.1"/>
    <property type="molecule type" value="Genomic_DNA"/>
</dbReference>
<keyword evidence="5" id="KW-0479">Metal-binding</keyword>
<dbReference type="InterPro" id="IPR036397">
    <property type="entry name" value="RNaseH_sf"/>
</dbReference>
<dbReference type="GO" id="GO:0006310">
    <property type="term" value="P:DNA recombination"/>
    <property type="evidence" value="ECO:0007669"/>
    <property type="project" value="UniProtKB-KW"/>
</dbReference>
<evidence type="ECO:0000256" key="1">
    <source>
        <dbReference type="ARBA" id="ARBA00022578"/>
    </source>
</evidence>
<comment type="catalytic activity">
    <reaction evidence="16">
        <text>DNA(n) + a 2'-deoxyribonucleoside 5'-triphosphate = DNA(n+1) + diphosphate</text>
        <dbReference type="Rhea" id="RHEA:22508"/>
        <dbReference type="Rhea" id="RHEA-COMP:17339"/>
        <dbReference type="Rhea" id="RHEA-COMP:17340"/>
        <dbReference type="ChEBI" id="CHEBI:33019"/>
        <dbReference type="ChEBI" id="CHEBI:61560"/>
        <dbReference type="ChEBI" id="CHEBI:173112"/>
        <dbReference type="EC" id="2.7.7.7"/>
    </reaction>
</comment>
<evidence type="ECO:0000256" key="14">
    <source>
        <dbReference type="ARBA" id="ARBA00023268"/>
    </source>
</evidence>
<evidence type="ECO:0000256" key="12">
    <source>
        <dbReference type="ARBA" id="ARBA00022932"/>
    </source>
</evidence>
<dbReference type="GO" id="GO:0015074">
    <property type="term" value="P:DNA integration"/>
    <property type="evidence" value="ECO:0007669"/>
    <property type="project" value="UniProtKB-KW"/>
</dbReference>
<dbReference type="GO" id="GO:0008270">
    <property type="term" value="F:zinc ion binding"/>
    <property type="evidence" value="ECO:0007669"/>
    <property type="project" value="InterPro"/>
</dbReference>
<dbReference type="GO" id="GO:0005634">
    <property type="term" value="C:nucleus"/>
    <property type="evidence" value="ECO:0007669"/>
    <property type="project" value="UniProtKB-ARBA"/>
</dbReference>
<accession>A0A9Q3FEN9</accession>
<evidence type="ECO:0000256" key="6">
    <source>
        <dbReference type="ARBA" id="ARBA00022759"/>
    </source>
</evidence>
<reference evidence="19" key="1">
    <citation type="submission" date="2021-03" db="EMBL/GenBank/DDBJ databases">
        <title>Draft genome sequence of rust myrtle Austropuccinia psidii MF-1, a brazilian biotype.</title>
        <authorList>
            <person name="Quecine M.C."/>
            <person name="Pachon D.M.R."/>
            <person name="Bonatelli M.L."/>
            <person name="Correr F.H."/>
            <person name="Franceschini L.M."/>
            <person name="Leite T.F."/>
            <person name="Margarido G.R.A."/>
            <person name="Almeida C.A."/>
            <person name="Ferrarezi J.A."/>
            <person name="Labate C.A."/>
        </authorList>
    </citation>
    <scope>NUCLEOTIDE SEQUENCE</scope>
    <source>
        <strain evidence="19">MF-1</strain>
    </source>
</reference>
<dbReference type="Pfam" id="PF07727">
    <property type="entry name" value="RVT_2"/>
    <property type="match status" value="1"/>
</dbReference>
<dbReference type="GO" id="GO:0003723">
    <property type="term" value="F:RNA binding"/>
    <property type="evidence" value="ECO:0007669"/>
    <property type="project" value="UniProtKB-KW"/>
</dbReference>
<keyword evidence="1" id="KW-0815">Transposition</keyword>
<evidence type="ECO:0000256" key="5">
    <source>
        <dbReference type="ARBA" id="ARBA00022723"/>
    </source>
</evidence>
<dbReference type="PANTHER" id="PTHR42648:SF11">
    <property type="entry name" value="TRANSPOSON TY4-P GAG-POL POLYPROTEIN"/>
    <property type="match status" value="1"/>
</dbReference>
<keyword evidence="12" id="KW-0239">DNA-directed DNA polymerase</keyword>
<dbReference type="InterPro" id="IPR043502">
    <property type="entry name" value="DNA/RNA_pol_sf"/>
</dbReference>
<evidence type="ECO:0000256" key="17">
    <source>
        <dbReference type="SAM" id="MobiDB-lite"/>
    </source>
</evidence>
<feature type="region of interest" description="Disordered" evidence="17">
    <location>
        <begin position="340"/>
        <end position="362"/>
    </location>
</feature>
<evidence type="ECO:0000256" key="11">
    <source>
        <dbReference type="ARBA" id="ARBA00022918"/>
    </source>
</evidence>
<keyword evidence="7" id="KW-0378">Hydrolase</keyword>
<dbReference type="InterPro" id="IPR057670">
    <property type="entry name" value="SH3_retrovirus"/>
</dbReference>
<dbReference type="CDD" id="cd09272">
    <property type="entry name" value="RNase_HI_RT_Ty1"/>
    <property type="match status" value="1"/>
</dbReference>
<dbReference type="GO" id="GO:0003887">
    <property type="term" value="F:DNA-directed DNA polymerase activity"/>
    <property type="evidence" value="ECO:0007669"/>
    <property type="project" value="UniProtKB-KW"/>
</dbReference>
<evidence type="ECO:0000256" key="10">
    <source>
        <dbReference type="ARBA" id="ARBA00022908"/>
    </source>
</evidence>
<dbReference type="InterPro" id="IPR036875">
    <property type="entry name" value="Znf_CCHC_sf"/>
</dbReference>
<keyword evidence="20" id="KW-1185">Reference proteome</keyword>
<evidence type="ECO:0000256" key="15">
    <source>
        <dbReference type="ARBA" id="ARBA00048173"/>
    </source>
</evidence>
<dbReference type="Pfam" id="PF25597">
    <property type="entry name" value="SH3_retrovirus"/>
    <property type="match status" value="1"/>
</dbReference>
<dbReference type="PANTHER" id="PTHR42648">
    <property type="entry name" value="TRANSPOSASE, PUTATIVE-RELATED"/>
    <property type="match status" value="1"/>
</dbReference>
<dbReference type="Proteomes" id="UP000765509">
    <property type="component" value="Unassembled WGS sequence"/>
</dbReference>
<evidence type="ECO:0000313" key="19">
    <source>
        <dbReference type="EMBL" id="MBW0538921.1"/>
    </source>
</evidence>
<name>A0A9Q3FEN9_9BASI</name>
<proteinExistence type="predicted"/>
<comment type="caution">
    <text evidence="19">The sequence shown here is derived from an EMBL/GenBank/DDBJ whole genome shotgun (WGS) entry which is preliminary data.</text>
</comment>
<dbReference type="InterPro" id="IPR039537">
    <property type="entry name" value="Retrotran_Ty1/copia-like"/>
</dbReference>
<evidence type="ECO:0000256" key="3">
    <source>
        <dbReference type="ARBA" id="ARBA00022695"/>
    </source>
</evidence>
<keyword evidence="8" id="KW-0460">Magnesium</keyword>
<keyword evidence="11" id="KW-0695">RNA-directed DNA polymerase</keyword>
<dbReference type="OrthoDB" id="3251181at2759"/>
<keyword evidence="10" id="KW-0229">DNA integration</keyword>
<dbReference type="GO" id="GO:0032196">
    <property type="term" value="P:transposition"/>
    <property type="evidence" value="ECO:0007669"/>
    <property type="project" value="UniProtKB-KW"/>
</dbReference>
<dbReference type="Gene3D" id="3.30.420.10">
    <property type="entry name" value="Ribonuclease H-like superfamily/Ribonuclease H"/>
    <property type="match status" value="2"/>
</dbReference>
<evidence type="ECO:0000259" key="18">
    <source>
        <dbReference type="PROSITE" id="PS50994"/>
    </source>
</evidence>
<evidence type="ECO:0000313" key="20">
    <source>
        <dbReference type="Proteomes" id="UP000765509"/>
    </source>
</evidence>
<keyword evidence="6" id="KW-0255">Endonuclease</keyword>
<dbReference type="PROSITE" id="PS50994">
    <property type="entry name" value="INTEGRASE"/>
    <property type="match status" value="1"/>
</dbReference>
<feature type="compositionally biased region" description="Polar residues" evidence="17">
    <location>
        <begin position="349"/>
        <end position="362"/>
    </location>
</feature>
<feature type="region of interest" description="Disordered" evidence="17">
    <location>
        <begin position="234"/>
        <end position="271"/>
    </location>
</feature>
<evidence type="ECO:0000256" key="13">
    <source>
        <dbReference type="ARBA" id="ARBA00023172"/>
    </source>
</evidence>
<keyword evidence="4" id="KW-0540">Nuclease</keyword>
<dbReference type="InterPro" id="IPR001584">
    <property type="entry name" value="Integrase_cat-core"/>
</dbReference>
<dbReference type="SUPFAM" id="SSF56672">
    <property type="entry name" value="DNA/RNA polymerases"/>
    <property type="match status" value="1"/>
</dbReference>
<dbReference type="GO" id="GO:0004519">
    <property type="term" value="F:endonuclease activity"/>
    <property type="evidence" value="ECO:0007669"/>
    <property type="project" value="UniProtKB-KW"/>
</dbReference>
<keyword evidence="12" id="KW-0808">Transferase</keyword>
<sequence length="1269" mass="144621">MSSTNKFDLDDLKEALSSVDDVHARVKKRLELENLGQGITPHLVRDGSNFNLWYHSLSNLIEDLYDVDTYFGEASDDNDKPRDRAIQIFIRKSIHQELLLYTEGLYSAKSIFQSLQKRFQHKSWSQAMVIFNRIMNLNDATASIDEGFTEMQSLLRELKSSLGGVWTDDSLLAMFFHHFNKAHFHQIANALDAKKSIDPSCIITAREVMQVAQRFQQREETKTDVNVMAYAAGRGQPNNTFRQHESHQISRQNDTSYKSRADGKPSRYPHPSMRSAAWAIKWLSPEHPCSHCYEWGHWAMDCPRKSAGKPPIEDPKKKDRTFRYRKSKFVSHPALQSVQAEDEEEAKLTSIQATTEDSNKASSNVPGVVISLGRFHNTDGRVEFKNGIFCFRQNGVVCNSIKVNNRWFLNNIFNPCCNDIALKEKNLMSTLLHDRLAHVSMRTVRRMKQLGCVDGLPRDADFPDIPHCRSCTLAKSKHTPFMPALRQLVCAPGDVIAVDLMGPFPLSLDKFSYAMIILDHFSSLVAFIPLKAKSDAAKHLKDWLVQFANIAHTTVKRVRTDNGGEFTSSFLLSFLKEKVIVHERTIPYEHHQNGKVERTNRTLAEAARAMMIRANLPPTFWTYALRHAAWVFNRVLHAKNDVTPYEAVIKRKPSLALLRVFGCKAFVHNMTQQKDLTAKATEVIHLGVAQDSQGWVFFDQAARKLIRGASVIFKEDEFPQIDKAGGIHLKTIELKDLFDNRLIREIKEQDECLNLLNVSSMYCNGAPTNYHEARSSPQAHEWMAACEEELENLKRMGVWEEAEGNNTTQVLGTRWVFAVKSDSDGKPIRHKARLVVQGHRQVRGVNFEETFAPTPTFATLRSILTIASKNLWKINTFDVTSAYLHSKIDEVIYVKPPPGVNIRENKVLRLKKALYGLKQAGRCWWLHLKNVLQEIGFKANDNDQSTYVYKSGEDCAMLWIHVDDGVLVTSNDEMRERMKLNLTEKLKLRWDDGINSIVGIEIKRKDNGFYLKQPGLIKKLIEATNSHLTANQPLPDVKLESSPAVQIDRQYLSAIGMMLYLAQATRPDIMYAVNYLARFAMNVQPDHWKALNHLVDYINTTKHQNLRIEVDNTRRDMEVYVDANWGGEGSRSQHGFCVILYGTMVAWNSKRQSCIASSTCQAEYMALSFAAKEALWLASNLEDVIGHQCPVLLSDNKSAIQIANNSSSKKKSRHIQREFHIINEMVVNKKVTINWIATAEQMADIFTKTQGKNKTKQFRECMEGLWGGC</sequence>
<dbReference type="InterPro" id="IPR012337">
    <property type="entry name" value="RNaseH-like_sf"/>
</dbReference>
<dbReference type="InterPro" id="IPR025724">
    <property type="entry name" value="GAG-pre-integrase_dom"/>
</dbReference>
<evidence type="ECO:0000256" key="7">
    <source>
        <dbReference type="ARBA" id="ARBA00022801"/>
    </source>
</evidence>
<feature type="domain" description="Integrase catalytic" evidence="18">
    <location>
        <begin position="488"/>
        <end position="652"/>
    </location>
</feature>
<gene>
    <name evidence="19" type="ORF">O181_078636</name>
</gene>
<comment type="catalytic activity">
    <reaction evidence="15">
        <text>DNA(n) + a 2'-deoxyribonucleoside 5'-triphosphate = DNA(n+1) + diphosphate</text>
        <dbReference type="Rhea" id="RHEA:22508"/>
        <dbReference type="Rhea" id="RHEA-COMP:17339"/>
        <dbReference type="Rhea" id="RHEA-COMP:17340"/>
        <dbReference type="ChEBI" id="CHEBI:33019"/>
        <dbReference type="ChEBI" id="CHEBI:61560"/>
        <dbReference type="ChEBI" id="CHEBI:173112"/>
        <dbReference type="EC" id="2.7.7.49"/>
    </reaction>
</comment>
<dbReference type="Pfam" id="PF13976">
    <property type="entry name" value="gag_pre-integrs"/>
    <property type="match status" value="1"/>
</dbReference>
<dbReference type="GO" id="GO:0006397">
    <property type="term" value="P:mRNA processing"/>
    <property type="evidence" value="ECO:0007669"/>
    <property type="project" value="UniProtKB-KW"/>
</dbReference>
<keyword evidence="9" id="KW-0694">RNA-binding</keyword>
<dbReference type="SUPFAM" id="SSF57756">
    <property type="entry name" value="Retrovirus zinc finger-like domains"/>
    <property type="match status" value="1"/>
</dbReference>
<dbReference type="AlphaFoldDB" id="A0A9Q3FEN9"/>
<keyword evidence="2" id="KW-0507">mRNA processing</keyword>
<keyword evidence="14" id="KW-0511">Multifunctional enzyme</keyword>